<feature type="transmembrane region" description="Helical" evidence="1">
    <location>
        <begin position="395"/>
        <end position="418"/>
    </location>
</feature>
<keyword evidence="1" id="KW-0812">Transmembrane</keyword>
<feature type="signal peptide" evidence="2">
    <location>
        <begin position="1"/>
        <end position="31"/>
    </location>
</feature>
<evidence type="ECO:0000256" key="2">
    <source>
        <dbReference type="SAM" id="SignalP"/>
    </source>
</evidence>
<evidence type="ECO:0000313" key="4">
    <source>
        <dbReference type="Proteomes" id="UP000325286"/>
    </source>
</evidence>
<protein>
    <recommendedName>
        <fullName evidence="5">DUF4350 domain-containing protein</fullName>
    </recommendedName>
</protein>
<dbReference type="InterPro" id="IPR029062">
    <property type="entry name" value="Class_I_gatase-like"/>
</dbReference>
<dbReference type="AlphaFoldDB" id="A0A5B9R1K2"/>
<keyword evidence="4" id="KW-1185">Reference proteome</keyword>
<dbReference type="EMBL" id="CP042914">
    <property type="protein sequence ID" value="QEG43296.1"/>
    <property type="molecule type" value="Genomic_DNA"/>
</dbReference>
<keyword evidence="1" id="KW-0472">Membrane</keyword>
<feature type="transmembrane region" description="Helical" evidence="1">
    <location>
        <begin position="427"/>
        <end position="447"/>
    </location>
</feature>
<dbReference type="Proteomes" id="UP000325286">
    <property type="component" value="Chromosome"/>
</dbReference>
<keyword evidence="1" id="KW-1133">Transmembrane helix</keyword>
<accession>A0A5B9R1K2</accession>
<dbReference type="RefSeq" id="WP_068132593.1">
    <property type="nucleotide sequence ID" value="NZ_CP042914.1"/>
</dbReference>
<name>A0A5B9R1K2_9BACT</name>
<sequence length="755" mass="82632" precursor="true">MNSASRSLSSFAPLHAIFILVWCGLSSVAAAAPQASAEPQTPAAPQAPVEPASDSLQWAFDGQFRVGQWTGVRIVPGQQEGAAGKDATDPWGELELETIDGDGVRVRYRDQGPQAGSYKSPWRYVVPSATSAPLLLRDAAGNVLQRTRFPDQAIAVEQRRVLVLGDPMGIDQIGRNEMLGRDATLATAVIRDPQRLPDHWIGYESIDTLVITATASPMLAELSEPVIDAIVGWVQRGGSVLVTIGDSGAEAYQRSSLIRRLVPFESEPLSLPMEPAPIEAFTSAQQRLEDFNAVVLPFHVGQPLLVGRTVERRPMAMAMQYRVGLGQVVAIAADLDQAPFADWPRRTDLILGVMSGLIPEDQDPSSGRATHDANYTDIAGQLRATLDRFPSDARIPFSVVAFSLVGLFFFIGPLDYLLVNRWLKRPLVGWLTFPLLILASSVFLVYWSTRDDGQQTRTNHIEIVDINAITKTGRGFRTDYLFSPQAGRFDMQLDIAEGFQPAVDSERLSGPLLSPFGYSGSTYGGIQVNVEDQRLPAYQIVLDRSDRLLGSRVEQAPLASGSSKGFTATWSFDFRSPVEQGLQRLRRRELAGSLVNPLPVDVLDGMILDRDKVYMLPSRFRAGATISRVEDLRPRVLRWLLTGRKKTDDSTVSKRWEPADDSDIERVGEVLAFYNIAGGESYTGLSNEPLRRLDLSEILTDDRALLIGKLEQPSTSLAISQQQADGTAVAVDATGGQTVSMVRVLLPVEVVRTGK</sequence>
<dbReference type="Gene3D" id="3.40.50.880">
    <property type="match status" value="1"/>
</dbReference>
<proteinExistence type="predicted"/>
<dbReference type="OrthoDB" id="267661at2"/>
<gene>
    <name evidence="3" type="ORF">UC8_53430</name>
</gene>
<dbReference type="KEGG" id="rul:UC8_53430"/>
<evidence type="ECO:0000256" key="1">
    <source>
        <dbReference type="SAM" id="Phobius"/>
    </source>
</evidence>
<feature type="chain" id="PRO_5022970950" description="DUF4350 domain-containing protein" evidence="2">
    <location>
        <begin position="32"/>
        <end position="755"/>
    </location>
</feature>
<organism evidence="3 4">
    <name type="scientific">Roseimaritima ulvae</name>
    <dbReference type="NCBI Taxonomy" id="980254"/>
    <lineage>
        <taxon>Bacteria</taxon>
        <taxon>Pseudomonadati</taxon>
        <taxon>Planctomycetota</taxon>
        <taxon>Planctomycetia</taxon>
        <taxon>Pirellulales</taxon>
        <taxon>Pirellulaceae</taxon>
        <taxon>Roseimaritima</taxon>
    </lineage>
</organism>
<keyword evidence="2" id="KW-0732">Signal</keyword>
<evidence type="ECO:0008006" key="5">
    <source>
        <dbReference type="Google" id="ProtNLM"/>
    </source>
</evidence>
<reference evidence="3 4" key="1">
    <citation type="submission" date="2019-08" db="EMBL/GenBank/DDBJ databases">
        <title>Deep-cultivation of Planctomycetes and their phenomic and genomic characterization uncovers novel biology.</title>
        <authorList>
            <person name="Wiegand S."/>
            <person name="Jogler M."/>
            <person name="Boedeker C."/>
            <person name="Pinto D."/>
            <person name="Vollmers J."/>
            <person name="Rivas-Marin E."/>
            <person name="Kohn T."/>
            <person name="Peeters S.H."/>
            <person name="Heuer A."/>
            <person name="Rast P."/>
            <person name="Oberbeckmann S."/>
            <person name="Bunk B."/>
            <person name="Jeske O."/>
            <person name="Meyerdierks A."/>
            <person name="Storesund J.E."/>
            <person name="Kallscheuer N."/>
            <person name="Luecker S."/>
            <person name="Lage O.M."/>
            <person name="Pohl T."/>
            <person name="Merkel B.J."/>
            <person name="Hornburger P."/>
            <person name="Mueller R.-W."/>
            <person name="Bruemmer F."/>
            <person name="Labrenz M."/>
            <person name="Spormann A.M."/>
            <person name="Op den Camp H."/>
            <person name="Overmann J."/>
            <person name="Amann R."/>
            <person name="Jetten M.S.M."/>
            <person name="Mascher T."/>
            <person name="Medema M.H."/>
            <person name="Devos D.P."/>
            <person name="Kaster A.-K."/>
            <person name="Ovreas L."/>
            <person name="Rohde M."/>
            <person name="Galperin M.Y."/>
            <person name="Jogler C."/>
        </authorList>
    </citation>
    <scope>NUCLEOTIDE SEQUENCE [LARGE SCALE GENOMIC DNA]</scope>
    <source>
        <strain evidence="3 4">UC8</strain>
    </source>
</reference>
<evidence type="ECO:0000313" key="3">
    <source>
        <dbReference type="EMBL" id="QEG43296.1"/>
    </source>
</evidence>